<dbReference type="RefSeq" id="WP_015255102.1">
    <property type="nucleotide sequence ID" value="NZ_CAJRAY010000041.1"/>
</dbReference>
<accession>A0ABM8V3L1</accession>
<dbReference type="Proteomes" id="UP000681526">
    <property type="component" value="Unassembled WGS sequence"/>
</dbReference>
<comment type="caution">
    <text evidence="3">The sequence shown here is derived from an EMBL/GenBank/DDBJ whole genome shotgun (WGS) entry which is preliminary data.</text>
</comment>
<protein>
    <recommendedName>
        <fullName evidence="2">Copper amine oxidase-like N-terminal domain-containing protein</fullName>
    </recommendedName>
</protein>
<feature type="domain" description="Copper amine oxidase-like N-terminal" evidence="2">
    <location>
        <begin position="34"/>
        <end position="90"/>
    </location>
</feature>
<evidence type="ECO:0000259" key="2">
    <source>
        <dbReference type="Pfam" id="PF07833"/>
    </source>
</evidence>
<name>A0ABM8V3L1_THEXY</name>
<feature type="chain" id="PRO_5045275113" description="Copper amine oxidase-like N-terminal domain-containing protein" evidence="1">
    <location>
        <begin position="24"/>
        <end position="190"/>
    </location>
</feature>
<dbReference type="EMBL" id="CAJRAY010000041">
    <property type="protein sequence ID" value="CAG5085497.1"/>
    <property type="molecule type" value="Genomic_DNA"/>
</dbReference>
<keyword evidence="4" id="KW-1185">Reference proteome</keyword>
<evidence type="ECO:0000313" key="4">
    <source>
        <dbReference type="Proteomes" id="UP000681526"/>
    </source>
</evidence>
<evidence type="ECO:0000313" key="3">
    <source>
        <dbReference type="EMBL" id="CAG5085497.1"/>
    </source>
</evidence>
<sequence>MRFKKVLISALLLSLWGGSMIFADTVSQKIKVSVNGSALSESGIVVDGTTFLPIRQLADSLNAFISWGDNKQVNINKPNIHMMTMSVNSNGVYPFQAVEKGSTVTFYVLVHGDSLSTPISAAKMEIVDPGNTAKELYYESNPENLNIFQLRTKELKYKFASEGEYKVRMYMMPASGSEWTLVSEKLIFSK</sequence>
<gene>
    <name evidence="3" type="primary">txxe 1170</name>
    <name evidence="3" type="ORF">TXXE_08800</name>
</gene>
<proteinExistence type="predicted"/>
<dbReference type="InterPro" id="IPR012854">
    <property type="entry name" value="Cu_amine_oxidase-like_N"/>
</dbReference>
<evidence type="ECO:0000256" key="1">
    <source>
        <dbReference type="SAM" id="SignalP"/>
    </source>
</evidence>
<feature type="signal peptide" evidence="1">
    <location>
        <begin position="1"/>
        <end position="23"/>
    </location>
</feature>
<reference evidence="3 4" key="1">
    <citation type="submission" date="2021-04" db="EMBL/GenBank/DDBJ databases">
        <authorList>
            <person name="Rakotoarivonina H."/>
        </authorList>
    </citation>
    <scope>NUCLEOTIDE SEQUENCE [LARGE SCALE GENOMIC DNA]</scope>
    <source>
        <strain evidence="3 4">XE</strain>
    </source>
</reference>
<dbReference type="Pfam" id="PF07833">
    <property type="entry name" value="Cu_amine_oxidN1"/>
    <property type="match status" value="1"/>
</dbReference>
<organism evidence="3 4">
    <name type="scientific">Thermobacillus xylanilyticus</name>
    <dbReference type="NCBI Taxonomy" id="76633"/>
    <lineage>
        <taxon>Bacteria</taxon>
        <taxon>Bacillati</taxon>
        <taxon>Bacillota</taxon>
        <taxon>Bacilli</taxon>
        <taxon>Bacillales</taxon>
        <taxon>Paenibacillaceae</taxon>
        <taxon>Thermobacillus</taxon>
    </lineage>
</organism>
<keyword evidence="1" id="KW-0732">Signal</keyword>